<dbReference type="InterPro" id="IPR036388">
    <property type="entry name" value="WH-like_DNA-bd_sf"/>
</dbReference>
<keyword evidence="1" id="KW-0614">Plasmid</keyword>
<name>A0A1V0PDA2_LACLC</name>
<geneLocation type="plasmid" evidence="2">
    <name>pmpjm1</name>
</geneLocation>
<dbReference type="RefSeq" id="WP_063280801.1">
    <property type="nucleotide sequence ID" value="NZ_CP016746.2"/>
</dbReference>
<gene>
    <name evidence="1" type="ORF">LLJM1_04390</name>
</gene>
<dbReference type="Pfam" id="PF21205">
    <property type="entry name" value="Rep3_C"/>
    <property type="match status" value="1"/>
</dbReference>
<dbReference type="AlphaFoldDB" id="A0A1V0PDA2"/>
<reference evidence="1 2" key="1">
    <citation type="journal article" date="2017" name="BMC Genomics">
        <title>Comparative and functional genomics of the Lactococcus lactis taxon; insights into evolution and niche adaptation.</title>
        <authorList>
            <person name="Kelleher P."/>
            <person name="Bottacini F."/>
            <person name="Mahony J."/>
            <person name="Kilcawley K.N."/>
            <person name="van Sinderen D."/>
        </authorList>
    </citation>
    <scope>NUCLEOTIDE SEQUENCE [LARGE SCALE GENOMIC DNA]</scope>
    <source>
        <strain evidence="1 2">JM1</strain>
        <plasmid evidence="2">pmpjm1</plasmid>
    </source>
</reference>
<dbReference type="EMBL" id="CP016746">
    <property type="protein sequence ID" value="ARE27220.1"/>
    <property type="molecule type" value="Genomic_DNA"/>
</dbReference>
<dbReference type="InterPro" id="IPR036390">
    <property type="entry name" value="WH_DNA-bd_sf"/>
</dbReference>
<protein>
    <submittedName>
        <fullName evidence="1">Replication initiation protein</fullName>
    </submittedName>
</protein>
<accession>A0A1V0PDA2</accession>
<dbReference type="SUPFAM" id="SSF46785">
    <property type="entry name" value="Winged helix' DNA-binding domain"/>
    <property type="match status" value="1"/>
</dbReference>
<proteinExistence type="predicted"/>
<sequence length="276" mass="32035">MNKKEKKEEGLLPKEVLVKNFFNSINIKSFKEKDIDIFVAITYKIALSPNKEIIIEQEELRKLTGMGENVSISVYNAHVNELLEKLQGSTYVYFNDKTNEKVYVNILEYMKINVVTGDVTIKATPFFQEILEVNIKEGGFFSIDVNLNLILSGKYTKIISLMLQQWNNFGRFYISKEKLYEKLQLSEKANVKYVNNEIIMPAVKQLGKQFIDLKVEKMKKGRSITGYLFTFQTHKKIAEQAEPLIQESCSEPSLQDIEKPTSLIDENIRKYFEEVK</sequence>
<organism evidence="1 2">
    <name type="scientific">Lactococcus lactis subsp. cremoris</name>
    <name type="common">Streptococcus cremoris</name>
    <dbReference type="NCBI Taxonomy" id="1359"/>
    <lineage>
        <taxon>Bacteria</taxon>
        <taxon>Bacillati</taxon>
        <taxon>Bacillota</taxon>
        <taxon>Bacilli</taxon>
        <taxon>Lactobacillales</taxon>
        <taxon>Streptococcaceae</taxon>
        <taxon>Lactococcus</taxon>
    </lineage>
</organism>
<dbReference type="Gene3D" id="1.10.10.10">
    <property type="entry name" value="Winged helix-like DNA-binding domain superfamily/Winged helix DNA-binding domain"/>
    <property type="match status" value="1"/>
</dbReference>
<dbReference type="Proteomes" id="UP000191806">
    <property type="component" value="Plasmid pJM1A"/>
</dbReference>
<evidence type="ECO:0000313" key="1">
    <source>
        <dbReference type="EMBL" id="ARE27220.1"/>
    </source>
</evidence>
<evidence type="ECO:0000313" key="2">
    <source>
        <dbReference type="Proteomes" id="UP000191806"/>
    </source>
</evidence>